<evidence type="ECO:0008006" key="3">
    <source>
        <dbReference type="Google" id="ProtNLM"/>
    </source>
</evidence>
<evidence type="ECO:0000313" key="1">
    <source>
        <dbReference type="EMBL" id="GAA1500922.1"/>
    </source>
</evidence>
<proteinExistence type="predicted"/>
<accession>A0ABN1ZLZ0</accession>
<organism evidence="1 2">
    <name type="scientific">Dactylosporangium maewongense</name>
    <dbReference type="NCBI Taxonomy" id="634393"/>
    <lineage>
        <taxon>Bacteria</taxon>
        <taxon>Bacillati</taxon>
        <taxon>Actinomycetota</taxon>
        <taxon>Actinomycetes</taxon>
        <taxon>Micromonosporales</taxon>
        <taxon>Micromonosporaceae</taxon>
        <taxon>Dactylosporangium</taxon>
    </lineage>
</organism>
<keyword evidence="2" id="KW-1185">Reference proteome</keyword>
<dbReference type="RefSeq" id="WP_344499624.1">
    <property type="nucleotide sequence ID" value="NZ_BAAAQD010000001.1"/>
</dbReference>
<gene>
    <name evidence="1" type="ORF">GCM10009827_008330</name>
</gene>
<reference evidence="1 2" key="1">
    <citation type="journal article" date="2019" name="Int. J. Syst. Evol. Microbiol.">
        <title>The Global Catalogue of Microorganisms (GCM) 10K type strain sequencing project: providing services to taxonomists for standard genome sequencing and annotation.</title>
        <authorList>
            <consortium name="The Broad Institute Genomics Platform"/>
            <consortium name="The Broad Institute Genome Sequencing Center for Infectious Disease"/>
            <person name="Wu L."/>
            <person name="Ma J."/>
        </authorList>
    </citation>
    <scope>NUCLEOTIDE SEQUENCE [LARGE SCALE GENOMIC DNA]</scope>
    <source>
        <strain evidence="1 2">JCM 15933</strain>
    </source>
</reference>
<comment type="caution">
    <text evidence="1">The sequence shown here is derived from an EMBL/GenBank/DDBJ whole genome shotgun (WGS) entry which is preliminary data.</text>
</comment>
<evidence type="ECO:0000313" key="2">
    <source>
        <dbReference type="Proteomes" id="UP001501470"/>
    </source>
</evidence>
<protein>
    <recommendedName>
        <fullName evidence="3">DUF4253 domain-containing protein</fullName>
    </recommendedName>
</protein>
<dbReference type="EMBL" id="BAAAQD010000001">
    <property type="protein sequence ID" value="GAA1500922.1"/>
    <property type="molecule type" value="Genomic_DNA"/>
</dbReference>
<sequence>MTDYFVATAGRAAAVVEHGPAGEPDVPTLEMKWVEPAVLGSSLWAIIEGVPAEGDRVPLDLDRNDAAGEIVGAADDYGHGVLRIADGFVRALAGLADDRIPAVAAVWSRCEEWIGDWEPGELDDTVLGLRDLAREVTRPDLGMYMWWSGP</sequence>
<dbReference type="Proteomes" id="UP001501470">
    <property type="component" value="Unassembled WGS sequence"/>
</dbReference>
<name>A0ABN1ZLZ0_9ACTN</name>